<organism evidence="2 3">
    <name type="scientific">Elsinoe ampelina</name>
    <dbReference type="NCBI Taxonomy" id="302913"/>
    <lineage>
        <taxon>Eukaryota</taxon>
        <taxon>Fungi</taxon>
        <taxon>Dikarya</taxon>
        <taxon>Ascomycota</taxon>
        <taxon>Pezizomycotina</taxon>
        <taxon>Dothideomycetes</taxon>
        <taxon>Dothideomycetidae</taxon>
        <taxon>Myriangiales</taxon>
        <taxon>Elsinoaceae</taxon>
        <taxon>Elsinoe</taxon>
    </lineage>
</organism>
<dbReference type="GO" id="GO:0005856">
    <property type="term" value="C:cytoskeleton"/>
    <property type="evidence" value="ECO:0007669"/>
    <property type="project" value="TreeGrafter"/>
</dbReference>
<dbReference type="PANTHER" id="PTHR10672">
    <property type="entry name" value="ADDUCIN"/>
    <property type="match status" value="1"/>
</dbReference>
<accession>A0A6A6G635</accession>
<keyword evidence="3" id="KW-1185">Reference proteome</keyword>
<reference evidence="3" key="1">
    <citation type="journal article" date="2020" name="Stud. Mycol.">
        <title>101 Dothideomycetes genomes: A test case for predicting lifestyles and emergence of pathogens.</title>
        <authorList>
            <person name="Haridas S."/>
            <person name="Albert R."/>
            <person name="Binder M."/>
            <person name="Bloem J."/>
            <person name="LaButti K."/>
            <person name="Salamov A."/>
            <person name="Andreopoulos B."/>
            <person name="Baker S."/>
            <person name="Barry K."/>
            <person name="Bills G."/>
            <person name="Bluhm B."/>
            <person name="Cannon C."/>
            <person name="Castanera R."/>
            <person name="Culley D."/>
            <person name="Daum C."/>
            <person name="Ezra D."/>
            <person name="Gonzalez J."/>
            <person name="Henrissat B."/>
            <person name="Kuo A."/>
            <person name="Liang C."/>
            <person name="Lipzen A."/>
            <person name="Lutzoni F."/>
            <person name="Magnuson J."/>
            <person name="Mondo S."/>
            <person name="Nolan M."/>
            <person name="Ohm R."/>
            <person name="Pangilinan J."/>
            <person name="Park H.-J."/>
            <person name="Ramirez L."/>
            <person name="Alfaro M."/>
            <person name="Sun H."/>
            <person name="Tritt A."/>
            <person name="Yoshinaga Y."/>
            <person name="Zwiers L.-H."/>
            <person name="Turgeon B."/>
            <person name="Goodwin S."/>
            <person name="Spatafora J."/>
            <person name="Crous P."/>
            <person name="Grigoriev I."/>
        </authorList>
    </citation>
    <scope>NUCLEOTIDE SEQUENCE [LARGE SCALE GENOMIC DNA]</scope>
    <source>
        <strain evidence="3">CECT 20119</strain>
    </source>
</reference>
<name>A0A6A6G635_9PEZI</name>
<dbReference type="GO" id="GO:0051015">
    <property type="term" value="F:actin filament binding"/>
    <property type="evidence" value="ECO:0007669"/>
    <property type="project" value="TreeGrafter"/>
</dbReference>
<dbReference type="InterPro" id="IPR051017">
    <property type="entry name" value="Aldolase-II_Adducin_sf"/>
</dbReference>
<dbReference type="EMBL" id="ML992511">
    <property type="protein sequence ID" value="KAF2221235.1"/>
    <property type="molecule type" value="Genomic_DNA"/>
</dbReference>
<dbReference type="Proteomes" id="UP000799538">
    <property type="component" value="Unassembled WGS sequence"/>
</dbReference>
<dbReference type="InterPro" id="IPR001303">
    <property type="entry name" value="Aldolase_II/adducin_N"/>
</dbReference>
<gene>
    <name evidence="2" type="ORF">BDZ85DRAFT_302620</name>
</gene>
<evidence type="ECO:0000313" key="3">
    <source>
        <dbReference type="Proteomes" id="UP000799538"/>
    </source>
</evidence>
<evidence type="ECO:0000313" key="2">
    <source>
        <dbReference type="EMBL" id="KAF2221235.1"/>
    </source>
</evidence>
<dbReference type="PANTHER" id="PTHR10672:SF39">
    <property type="entry name" value="CLASS II ALDOLASE_ADDUCIN N-TERMINAL DOMAIN-CONTAINING PROTEIN"/>
    <property type="match status" value="1"/>
</dbReference>
<dbReference type="InterPro" id="IPR036409">
    <property type="entry name" value="Aldolase_II/adducin_N_sf"/>
</dbReference>
<dbReference type="Gene3D" id="3.40.225.10">
    <property type="entry name" value="Class II aldolase/adducin N-terminal domain"/>
    <property type="match status" value="1"/>
</dbReference>
<protein>
    <submittedName>
        <fullName evidence="2">Class II aldolase/adducin N-terminal</fullName>
    </submittedName>
</protein>
<sequence length="131" mass="14028">MYERAMCATGRTLDMLTQDFCVFYKDHVLDEEFAGLVLDASEGQRIAASLGSGKSALLANHGIMTAGPTIEAIVAWYALFEKCCQIQPLADASSAGSGKPLAKIGEAEARFQVAGRQFGERSYLGKGFQAL</sequence>
<dbReference type="AlphaFoldDB" id="A0A6A6G635"/>
<proteinExistence type="predicted"/>
<feature type="domain" description="Class II aldolase/adducin N-terminal" evidence="1">
    <location>
        <begin position="6"/>
        <end position="87"/>
    </location>
</feature>
<dbReference type="Pfam" id="PF00596">
    <property type="entry name" value="Aldolase_II"/>
    <property type="match status" value="1"/>
</dbReference>
<dbReference type="OrthoDB" id="3238794at2759"/>
<evidence type="ECO:0000259" key="1">
    <source>
        <dbReference type="Pfam" id="PF00596"/>
    </source>
</evidence>
<dbReference type="SUPFAM" id="SSF53639">
    <property type="entry name" value="AraD/HMP-PK domain-like"/>
    <property type="match status" value="1"/>
</dbReference>